<reference evidence="2" key="2">
    <citation type="submission" date="2020-05" db="UniProtKB">
        <authorList>
            <consortium name="EnsemblMetazoa"/>
        </authorList>
    </citation>
    <scope>IDENTIFICATION</scope>
    <source>
        <strain evidence="2">maculatus3</strain>
    </source>
</reference>
<proteinExistence type="predicted"/>
<keyword evidence="3" id="KW-1185">Reference proteome</keyword>
<feature type="region of interest" description="Disordered" evidence="1">
    <location>
        <begin position="17"/>
        <end position="64"/>
    </location>
</feature>
<dbReference type="AlphaFoldDB" id="A0A182TAR9"/>
<dbReference type="EnsemblMetazoa" id="AMAM023063-RA">
    <property type="protein sequence ID" value="AMAM023063-PA"/>
    <property type="gene ID" value="AMAM023063"/>
</dbReference>
<sequence length="124" mass="13739">MFEQTMLNENVTTIVAGNGTTAGSDKKRKNDLKANHDEGAGCGRLAKAGPHLQKHHQQQQNTSHHVKYATIPHANVTQQSSSTDVGVFASNFGRNNPSTPIDGNAKRTRNAYDHRYRSHDRMEM</sequence>
<feature type="region of interest" description="Disordered" evidence="1">
    <location>
        <begin position="87"/>
        <end position="110"/>
    </location>
</feature>
<organism evidence="2 3">
    <name type="scientific">Anopheles maculatus</name>
    <dbReference type="NCBI Taxonomy" id="74869"/>
    <lineage>
        <taxon>Eukaryota</taxon>
        <taxon>Metazoa</taxon>
        <taxon>Ecdysozoa</taxon>
        <taxon>Arthropoda</taxon>
        <taxon>Hexapoda</taxon>
        <taxon>Insecta</taxon>
        <taxon>Pterygota</taxon>
        <taxon>Neoptera</taxon>
        <taxon>Endopterygota</taxon>
        <taxon>Diptera</taxon>
        <taxon>Nematocera</taxon>
        <taxon>Culicoidea</taxon>
        <taxon>Culicidae</taxon>
        <taxon>Anophelinae</taxon>
        <taxon>Anopheles</taxon>
        <taxon>Anopheles maculatus group</taxon>
    </lineage>
</organism>
<evidence type="ECO:0000256" key="1">
    <source>
        <dbReference type="SAM" id="MobiDB-lite"/>
    </source>
</evidence>
<reference evidence="3" key="1">
    <citation type="submission" date="2013-09" db="EMBL/GenBank/DDBJ databases">
        <title>The Genome Sequence of Anopheles maculatus species B.</title>
        <authorList>
            <consortium name="The Broad Institute Genomics Platform"/>
            <person name="Neafsey D.E."/>
            <person name="Besansky N."/>
            <person name="Howell P."/>
            <person name="Walton C."/>
            <person name="Young S.K."/>
            <person name="Zeng Q."/>
            <person name="Gargeya S."/>
            <person name="Fitzgerald M."/>
            <person name="Haas B."/>
            <person name="Abouelleil A."/>
            <person name="Allen A.W."/>
            <person name="Alvarado L."/>
            <person name="Arachchi H.M."/>
            <person name="Berlin A.M."/>
            <person name="Chapman S.B."/>
            <person name="Gainer-Dewar J."/>
            <person name="Goldberg J."/>
            <person name="Griggs A."/>
            <person name="Gujja S."/>
            <person name="Hansen M."/>
            <person name="Howarth C."/>
            <person name="Imamovic A."/>
            <person name="Ireland A."/>
            <person name="Larimer J."/>
            <person name="McCowan C."/>
            <person name="Murphy C."/>
            <person name="Pearson M."/>
            <person name="Poon T.W."/>
            <person name="Priest M."/>
            <person name="Roberts A."/>
            <person name="Saif S."/>
            <person name="Shea T."/>
            <person name="Sisk P."/>
            <person name="Sykes S."/>
            <person name="Wortman J."/>
            <person name="Nusbaum C."/>
            <person name="Birren B."/>
        </authorList>
    </citation>
    <scope>NUCLEOTIDE SEQUENCE [LARGE SCALE GENOMIC DNA]</scope>
    <source>
        <strain evidence="3">maculatus3</strain>
    </source>
</reference>
<protein>
    <submittedName>
        <fullName evidence="2">Uncharacterized protein</fullName>
    </submittedName>
</protein>
<evidence type="ECO:0000313" key="3">
    <source>
        <dbReference type="Proteomes" id="UP000075901"/>
    </source>
</evidence>
<evidence type="ECO:0000313" key="2">
    <source>
        <dbReference type="EnsemblMetazoa" id="AMAM023063-PA"/>
    </source>
</evidence>
<name>A0A182TAR9_9DIPT</name>
<dbReference type="Proteomes" id="UP000075901">
    <property type="component" value="Unassembled WGS sequence"/>
</dbReference>
<feature type="compositionally biased region" description="Polar residues" evidence="1">
    <location>
        <begin position="92"/>
        <end position="101"/>
    </location>
</feature>
<accession>A0A182TAR9</accession>
<dbReference type="VEuPathDB" id="VectorBase:AMAM023063"/>